<dbReference type="PIRSF" id="PIRSF010376">
    <property type="entry name" value="IspE"/>
    <property type="match status" value="1"/>
</dbReference>
<dbReference type="InterPro" id="IPR006204">
    <property type="entry name" value="GHMP_kinase_N_dom"/>
</dbReference>
<proteinExistence type="inferred from homology"/>
<comment type="caution">
    <text evidence="8">The sequence shown here is derived from an EMBL/GenBank/DDBJ whole genome shotgun (WGS) entry which is preliminary data.</text>
</comment>
<dbReference type="InterPro" id="IPR020568">
    <property type="entry name" value="Ribosomal_Su5_D2-typ_SF"/>
</dbReference>
<dbReference type="AlphaFoldDB" id="A0A934K760"/>
<dbReference type="SUPFAM" id="SSF55060">
    <property type="entry name" value="GHMP Kinase, C-terminal domain"/>
    <property type="match status" value="1"/>
</dbReference>
<gene>
    <name evidence="6 8" type="primary">ispE</name>
    <name evidence="8" type="ORF">JF888_00440</name>
</gene>
<reference evidence="8 9" key="1">
    <citation type="submission" date="2020-10" db="EMBL/GenBank/DDBJ databases">
        <title>Ca. Dormibacterota MAGs.</title>
        <authorList>
            <person name="Montgomery K."/>
        </authorList>
    </citation>
    <scope>NUCLEOTIDE SEQUENCE [LARGE SCALE GENOMIC DNA]</scope>
    <source>
        <strain evidence="8">SC8811_S16_3</strain>
    </source>
</reference>
<evidence type="ECO:0000256" key="6">
    <source>
        <dbReference type="HAMAP-Rule" id="MF_00061"/>
    </source>
</evidence>
<keyword evidence="2 6" id="KW-0808">Transferase</keyword>
<dbReference type="GO" id="GO:0050515">
    <property type="term" value="F:4-(cytidine 5'-diphospho)-2-C-methyl-D-erythritol kinase activity"/>
    <property type="evidence" value="ECO:0007669"/>
    <property type="project" value="UniProtKB-UniRule"/>
</dbReference>
<evidence type="ECO:0000256" key="3">
    <source>
        <dbReference type="ARBA" id="ARBA00022741"/>
    </source>
</evidence>
<feature type="domain" description="GHMP kinase N-terminal" evidence="7">
    <location>
        <begin position="66"/>
        <end position="143"/>
    </location>
</feature>
<evidence type="ECO:0000259" key="7">
    <source>
        <dbReference type="Pfam" id="PF00288"/>
    </source>
</evidence>
<evidence type="ECO:0000256" key="2">
    <source>
        <dbReference type="ARBA" id="ARBA00022679"/>
    </source>
</evidence>
<comment type="function">
    <text evidence="6">Catalyzes the phosphorylation of the position 2 hydroxy group of 4-diphosphocytidyl-2C-methyl-D-erythritol.</text>
</comment>
<dbReference type="InterPro" id="IPR004424">
    <property type="entry name" value="IspE"/>
</dbReference>
<dbReference type="GO" id="GO:0019288">
    <property type="term" value="P:isopentenyl diphosphate biosynthetic process, methylerythritol 4-phosphate pathway"/>
    <property type="evidence" value="ECO:0007669"/>
    <property type="project" value="UniProtKB-UniRule"/>
</dbReference>
<dbReference type="InterPro" id="IPR036554">
    <property type="entry name" value="GHMP_kinase_C_sf"/>
</dbReference>
<dbReference type="GO" id="GO:0016114">
    <property type="term" value="P:terpenoid biosynthetic process"/>
    <property type="evidence" value="ECO:0007669"/>
    <property type="project" value="UniProtKB-UniRule"/>
</dbReference>
<dbReference type="GO" id="GO:0005524">
    <property type="term" value="F:ATP binding"/>
    <property type="evidence" value="ECO:0007669"/>
    <property type="project" value="UniProtKB-UniRule"/>
</dbReference>
<sequence length="257" mass="27227">MSLGALALPAHAKLNLDLRIRGRRLRGRHELSTRFQAVSLHDLLMVERASESRLSGGLLERPEEDLVLRALHALESDVGRELPARFSLHKRIPAGSGLGGGSSDAAAALLAINRLYDLRLGSTALQRIAVSVGADVAFFVQGGAARAGGVGERLEPVQPAVGCFALAWPGYGVSTAAVYETWEEVGGDGENELCRAALTVEPRLAAFAEELGPGWQMTGSGSAFFALAADLAKARRLLERLRCWTAVAVPVAAWGPD</sequence>
<feature type="binding site" evidence="6">
    <location>
        <begin position="93"/>
        <end position="103"/>
    </location>
    <ligand>
        <name>ATP</name>
        <dbReference type="ChEBI" id="CHEBI:30616"/>
    </ligand>
</feature>
<accession>A0A934K760</accession>
<name>A0A934K760_9BACT</name>
<evidence type="ECO:0000256" key="1">
    <source>
        <dbReference type="ARBA" id="ARBA00017473"/>
    </source>
</evidence>
<keyword evidence="3 6" id="KW-0547">Nucleotide-binding</keyword>
<protein>
    <recommendedName>
        <fullName evidence="1 6">4-diphosphocytidyl-2-C-methyl-D-erythritol kinase</fullName>
        <shortName evidence="6">CMK</shortName>
        <ecNumber evidence="6">2.7.1.148</ecNumber>
    </recommendedName>
    <alternativeName>
        <fullName evidence="6">4-(cytidine-5'-diphospho)-2-C-methyl-D-erythritol kinase</fullName>
    </alternativeName>
</protein>
<feature type="active site" evidence="6">
    <location>
        <position position="135"/>
    </location>
</feature>
<comment type="catalytic activity">
    <reaction evidence="6">
        <text>4-CDP-2-C-methyl-D-erythritol + ATP = 4-CDP-2-C-methyl-D-erythritol 2-phosphate + ADP + H(+)</text>
        <dbReference type="Rhea" id="RHEA:18437"/>
        <dbReference type="ChEBI" id="CHEBI:15378"/>
        <dbReference type="ChEBI" id="CHEBI:30616"/>
        <dbReference type="ChEBI" id="CHEBI:57823"/>
        <dbReference type="ChEBI" id="CHEBI:57919"/>
        <dbReference type="ChEBI" id="CHEBI:456216"/>
        <dbReference type="EC" id="2.7.1.148"/>
    </reaction>
</comment>
<dbReference type="Pfam" id="PF00288">
    <property type="entry name" value="GHMP_kinases_N"/>
    <property type="match status" value="1"/>
</dbReference>
<keyword evidence="6" id="KW-0414">Isoprene biosynthesis</keyword>
<keyword evidence="5 6" id="KW-0067">ATP-binding</keyword>
<dbReference type="Gene3D" id="3.30.230.10">
    <property type="match status" value="1"/>
</dbReference>
<dbReference type="SUPFAM" id="SSF54211">
    <property type="entry name" value="Ribosomal protein S5 domain 2-like"/>
    <property type="match status" value="1"/>
</dbReference>
<evidence type="ECO:0000256" key="4">
    <source>
        <dbReference type="ARBA" id="ARBA00022777"/>
    </source>
</evidence>
<dbReference type="HAMAP" id="MF_00061">
    <property type="entry name" value="IspE"/>
    <property type="match status" value="1"/>
</dbReference>
<dbReference type="Gene3D" id="3.30.70.890">
    <property type="entry name" value="GHMP kinase, C-terminal domain"/>
    <property type="match status" value="1"/>
</dbReference>
<dbReference type="PANTHER" id="PTHR43527">
    <property type="entry name" value="4-DIPHOSPHOCYTIDYL-2-C-METHYL-D-ERYTHRITOL KINASE, CHLOROPLASTIC"/>
    <property type="match status" value="1"/>
</dbReference>
<evidence type="ECO:0000256" key="5">
    <source>
        <dbReference type="ARBA" id="ARBA00022840"/>
    </source>
</evidence>
<evidence type="ECO:0000313" key="9">
    <source>
        <dbReference type="Proteomes" id="UP000620075"/>
    </source>
</evidence>
<dbReference type="Proteomes" id="UP000620075">
    <property type="component" value="Unassembled WGS sequence"/>
</dbReference>
<dbReference type="RefSeq" id="WP_338176015.1">
    <property type="nucleotide sequence ID" value="NZ_JAEKNQ010000005.1"/>
</dbReference>
<comment type="pathway">
    <text evidence="6">Isoprenoid biosynthesis; isopentenyl diphosphate biosynthesis via DXP pathway; isopentenyl diphosphate from 1-deoxy-D-xylulose 5-phosphate: step 3/6.</text>
</comment>
<keyword evidence="4 6" id="KW-0418">Kinase</keyword>
<feature type="active site" evidence="6">
    <location>
        <position position="13"/>
    </location>
</feature>
<dbReference type="EC" id="2.7.1.148" evidence="6"/>
<organism evidence="8 9">
    <name type="scientific">Candidatus Dormiibacter inghamiae</name>
    <dbReference type="NCBI Taxonomy" id="3127013"/>
    <lineage>
        <taxon>Bacteria</taxon>
        <taxon>Bacillati</taxon>
        <taxon>Candidatus Dormiibacterota</taxon>
        <taxon>Candidatus Dormibacteria</taxon>
        <taxon>Candidatus Dormibacterales</taxon>
        <taxon>Candidatus Dormibacteraceae</taxon>
        <taxon>Candidatus Dormiibacter</taxon>
    </lineage>
</organism>
<dbReference type="PANTHER" id="PTHR43527:SF2">
    <property type="entry name" value="4-DIPHOSPHOCYTIDYL-2-C-METHYL-D-ERYTHRITOL KINASE, CHLOROPLASTIC"/>
    <property type="match status" value="1"/>
</dbReference>
<dbReference type="InterPro" id="IPR014721">
    <property type="entry name" value="Ribsml_uS5_D2-typ_fold_subgr"/>
</dbReference>
<evidence type="ECO:0000313" key="8">
    <source>
        <dbReference type="EMBL" id="MBJ7601662.1"/>
    </source>
</evidence>
<dbReference type="NCBIfam" id="TIGR00154">
    <property type="entry name" value="ispE"/>
    <property type="match status" value="1"/>
</dbReference>
<dbReference type="EMBL" id="JAEKNQ010000005">
    <property type="protein sequence ID" value="MBJ7601662.1"/>
    <property type="molecule type" value="Genomic_DNA"/>
</dbReference>
<comment type="similarity">
    <text evidence="6">Belongs to the GHMP kinase family. IspE subfamily.</text>
</comment>